<dbReference type="OrthoDB" id="9780932at2"/>
<dbReference type="Pfam" id="PF00561">
    <property type="entry name" value="Abhydrolase_1"/>
    <property type="match status" value="1"/>
</dbReference>
<keyword evidence="6" id="KW-1185">Reference proteome</keyword>
<evidence type="ECO:0000313" key="5">
    <source>
        <dbReference type="EMBL" id="AWA30445.1"/>
    </source>
</evidence>
<dbReference type="PRINTS" id="PR00111">
    <property type="entry name" value="ABHYDROLASE"/>
</dbReference>
<dbReference type="AlphaFoldDB" id="A0A2S0RFP6"/>
<dbReference type="EMBL" id="CP028811">
    <property type="protein sequence ID" value="AWA30445.1"/>
    <property type="molecule type" value="Genomic_DNA"/>
</dbReference>
<dbReference type="InterPro" id="IPR029058">
    <property type="entry name" value="AB_hydrolase_fold"/>
</dbReference>
<name>A0A2S0RFP6_9FLAO</name>
<proteinExistence type="inferred from homology"/>
<dbReference type="GO" id="GO:0008233">
    <property type="term" value="F:peptidase activity"/>
    <property type="evidence" value="ECO:0007669"/>
    <property type="project" value="InterPro"/>
</dbReference>
<dbReference type="SUPFAM" id="SSF53474">
    <property type="entry name" value="alpha/beta-Hydrolases"/>
    <property type="match status" value="1"/>
</dbReference>
<evidence type="ECO:0000313" key="6">
    <source>
        <dbReference type="Proteomes" id="UP000244193"/>
    </source>
</evidence>
<dbReference type="InterPro" id="IPR050266">
    <property type="entry name" value="AB_hydrolase_sf"/>
</dbReference>
<evidence type="ECO:0000256" key="2">
    <source>
        <dbReference type="ARBA" id="ARBA00022801"/>
    </source>
</evidence>
<feature type="domain" description="AB hydrolase-1" evidence="4">
    <location>
        <begin position="32"/>
        <end position="293"/>
    </location>
</feature>
<dbReference type="RefSeq" id="WP_108371383.1">
    <property type="nucleotide sequence ID" value="NZ_CP028811.1"/>
</dbReference>
<keyword evidence="3" id="KW-0732">Signal</keyword>
<dbReference type="PANTHER" id="PTHR43798:SF33">
    <property type="entry name" value="HYDROLASE, PUTATIVE (AFU_ORTHOLOGUE AFUA_2G14860)-RELATED"/>
    <property type="match status" value="1"/>
</dbReference>
<dbReference type="KEGG" id="fmg:HYN48_10300"/>
<reference evidence="5 6" key="1">
    <citation type="submission" date="2018-04" db="EMBL/GenBank/DDBJ databases">
        <title>Genome sequencing of Flavobacterium sp. HYN0048.</title>
        <authorList>
            <person name="Yi H."/>
            <person name="Baek C."/>
        </authorList>
    </citation>
    <scope>NUCLEOTIDE SEQUENCE [LARGE SCALE GENOMIC DNA]</scope>
    <source>
        <strain evidence="5 6">HYN0048</strain>
    </source>
</reference>
<dbReference type="InterPro" id="IPR002410">
    <property type="entry name" value="Peptidase_S33"/>
</dbReference>
<keyword evidence="2 5" id="KW-0378">Hydrolase</keyword>
<organism evidence="5 6">
    <name type="scientific">Flavobacterium magnum</name>
    <dbReference type="NCBI Taxonomy" id="2162713"/>
    <lineage>
        <taxon>Bacteria</taxon>
        <taxon>Pseudomonadati</taxon>
        <taxon>Bacteroidota</taxon>
        <taxon>Flavobacteriia</taxon>
        <taxon>Flavobacteriales</taxon>
        <taxon>Flavobacteriaceae</taxon>
        <taxon>Flavobacterium</taxon>
    </lineage>
</organism>
<dbReference type="PRINTS" id="PR00793">
    <property type="entry name" value="PROAMNOPTASE"/>
</dbReference>
<evidence type="ECO:0000259" key="4">
    <source>
        <dbReference type="Pfam" id="PF00561"/>
    </source>
</evidence>
<feature type="signal peptide" evidence="3">
    <location>
        <begin position="1"/>
        <end position="18"/>
    </location>
</feature>
<feature type="chain" id="PRO_5015763795" evidence="3">
    <location>
        <begin position="19"/>
        <end position="305"/>
    </location>
</feature>
<protein>
    <submittedName>
        <fullName evidence="5">Alpha/beta hydrolase</fullName>
    </submittedName>
</protein>
<dbReference type="Proteomes" id="UP000244193">
    <property type="component" value="Chromosome"/>
</dbReference>
<dbReference type="PANTHER" id="PTHR43798">
    <property type="entry name" value="MONOACYLGLYCEROL LIPASE"/>
    <property type="match status" value="1"/>
</dbReference>
<sequence length="305" mass="34647">MRKFVLLLLLMLAHAISAQQLYIRTFGSEQAKPMLFLHGGPGYNSANFEASAAQKLADQGCFVIVYDRRGEGRSADENAKFTFEETISDVDRILSEYKIPKVTLIGHSFGGIVATYYAQKHPEKVNAVVLVGAPISLQESFANIIERCRKIYADKNDQSSLGYMDMLEKMDKNSLEFSSYCFMYAMQNGFYKPGLITPDAQKIYDDLKKTPEYKYATQMTPQGPKGFWKNENYTSLDLSADISDLSKKMKVIGLYGRDDGLYSENQIEKLSKLIGKDHVFYIENSSHNVFIDRQDEFLKIIKSQI</sequence>
<evidence type="ECO:0000256" key="3">
    <source>
        <dbReference type="SAM" id="SignalP"/>
    </source>
</evidence>
<dbReference type="InterPro" id="IPR000073">
    <property type="entry name" value="AB_hydrolase_1"/>
</dbReference>
<dbReference type="Gene3D" id="3.40.50.1820">
    <property type="entry name" value="alpha/beta hydrolase"/>
    <property type="match status" value="1"/>
</dbReference>
<accession>A0A2S0RFP6</accession>
<dbReference type="GO" id="GO:0006508">
    <property type="term" value="P:proteolysis"/>
    <property type="evidence" value="ECO:0007669"/>
    <property type="project" value="InterPro"/>
</dbReference>
<dbReference type="GO" id="GO:0016020">
    <property type="term" value="C:membrane"/>
    <property type="evidence" value="ECO:0007669"/>
    <property type="project" value="TreeGrafter"/>
</dbReference>
<gene>
    <name evidence="5" type="ORF">HYN48_10300</name>
</gene>
<comment type="similarity">
    <text evidence="1">Belongs to the peptidase S33 family.</text>
</comment>
<evidence type="ECO:0000256" key="1">
    <source>
        <dbReference type="ARBA" id="ARBA00010088"/>
    </source>
</evidence>